<feature type="transmembrane region" description="Helical" evidence="5">
    <location>
        <begin position="6"/>
        <end position="29"/>
    </location>
</feature>
<keyword evidence="5" id="KW-0813">Transport</keyword>
<comment type="catalytic activity">
    <reaction evidence="5">
        <text>oxaloacetate + 2 Na(+)(in) + H(+) = pyruvate + 2 Na(+)(out) + CO2</text>
        <dbReference type="Rhea" id="RHEA:57724"/>
        <dbReference type="ChEBI" id="CHEBI:15361"/>
        <dbReference type="ChEBI" id="CHEBI:15378"/>
        <dbReference type="ChEBI" id="CHEBI:16452"/>
        <dbReference type="ChEBI" id="CHEBI:16526"/>
        <dbReference type="ChEBI" id="CHEBI:29101"/>
        <dbReference type="EC" id="7.2.4.2"/>
    </reaction>
</comment>
<dbReference type="GO" id="GO:0036376">
    <property type="term" value="P:sodium ion export across plasma membrane"/>
    <property type="evidence" value="ECO:0007669"/>
    <property type="project" value="InterPro"/>
</dbReference>
<dbReference type="OrthoDB" id="5772594at2"/>
<keyword evidence="2 5" id="KW-0812">Transmembrane</keyword>
<keyword evidence="3 5" id="KW-1133">Transmembrane helix</keyword>
<evidence type="ECO:0000256" key="4">
    <source>
        <dbReference type="ARBA" id="ARBA00023136"/>
    </source>
</evidence>
<dbReference type="Pfam" id="PF04277">
    <property type="entry name" value="OAD_gamma"/>
    <property type="match status" value="1"/>
</dbReference>
<comment type="cofactor">
    <cofactor evidence="5">
        <name>Na(+)</name>
        <dbReference type="ChEBI" id="CHEBI:29101"/>
    </cofactor>
</comment>
<evidence type="ECO:0000256" key="3">
    <source>
        <dbReference type="ARBA" id="ARBA00022989"/>
    </source>
</evidence>
<comment type="subcellular location">
    <subcellularLocation>
        <location evidence="5">Cell membrane</location>
        <topology evidence="5">Single-pass membrane protein</topology>
    </subcellularLocation>
</comment>
<evidence type="ECO:0000256" key="5">
    <source>
        <dbReference type="RuleBase" id="RU004278"/>
    </source>
</evidence>
<dbReference type="RefSeq" id="WP_147713446.1">
    <property type="nucleotide sequence ID" value="NZ_VKAD01000001.1"/>
</dbReference>
<evidence type="ECO:0000256" key="1">
    <source>
        <dbReference type="ARBA" id="ARBA00022475"/>
    </source>
</evidence>
<dbReference type="GO" id="GO:0015081">
    <property type="term" value="F:sodium ion transmembrane transporter activity"/>
    <property type="evidence" value="ECO:0007669"/>
    <property type="project" value="InterPro"/>
</dbReference>
<keyword evidence="5" id="KW-0406">Ion transport</keyword>
<dbReference type="InterPro" id="IPR005899">
    <property type="entry name" value="Na_pump_deCOase"/>
</dbReference>
<keyword evidence="7" id="KW-1185">Reference proteome</keyword>
<keyword evidence="5" id="KW-0915">Sodium</keyword>
<reference evidence="6 7" key="1">
    <citation type="submission" date="2019-07" db="EMBL/GenBank/DDBJ databases">
        <title>Reinekea sp. strain SSH23 genome sequencing and assembly.</title>
        <authorList>
            <person name="Kim I."/>
        </authorList>
    </citation>
    <scope>NUCLEOTIDE SEQUENCE [LARGE SCALE GENOMIC DNA]</scope>
    <source>
        <strain evidence="6 7">SSH23</strain>
    </source>
</reference>
<evidence type="ECO:0000313" key="6">
    <source>
        <dbReference type="EMBL" id="TXR54047.1"/>
    </source>
</evidence>
<keyword evidence="1" id="KW-1003">Cell membrane</keyword>
<evidence type="ECO:0000313" key="7">
    <source>
        <dbReference type="Proteomes" id="UP000321764"/>
    </source>
</evidence>
<dbReference type="NCBIfam" id="TIGR01195">
    <property type="entry name" value="oadG_fam"/>
    <property type="match status" value="1"/>
</dbReference>
<name>A0A5C8Z8P1_9GAMM</name>
<sequence>MPELISGGITLMVMGMSTVFLFLALLVVMTRLLSWLLSKLPEAKAAADNSQNSASSEQQNMLEVAVVAAAVTKAHGR</sequence>
<comment type="caution">
    <text evidence="6">The sequence shown here is derived from an EMBL/GenBank/DDBJ whole genome shotgun (WGS) entry which is preliminary data.</text>
</comment>
<dbReference type="EMBL" id="VKAD01000001">
    <property type="protein sequence ID" value="TXR54047.1"/>
    <property type="molecule type" value="Genomic_DNA"/>
</dbReference>
<accession>A0A5C8Z8P1</accession>
<organism evidence="6 7">
    <name type="scientific">Reinekea thalattae</name>
    <dbReference type="NCBI Taxonomy" id="2593301"/>
    <lineage>
        <taxon>Bacteria</taxon>
        <taxon>Pseudomonadati</taxon>
        <taxon>Pseudomonadota</taxon>
        <taxon>Gammaproteobacteria</taxon>
        <taxon>Oceanospirillales</taxon>
        <taxon>Saccharospirillaceae</taxon>
        <taxon>Reinekea</taxon>
    </lineage>
</organism>
<comment type="function">
    <text evidence="5">Catalyzes the decarboxylation of oxaloacetate coupled to Na(+) translocation.</text>
</comment>
<gene>
    <name evidence="6" type="ORF">FME95_05770</name>
</gene>
<keyword evidence="4 5" id="KW-0472">Membrane</keyword>
<dbReference type="GO" id="GO:0005886">
    <property type="term" value="C:plasma membrane"/>
    <property type="evidence" value="ECO:0007669"/>
    <property type="project" value="UniProtKB-SubCell"/>
</dbReference>
<keyword evidence="5" id="KW-0739">Sodium transport</keyword>
<dbReference type="EC" id="7.2.4.2" evidence="5"/>
<dbReference type="Proteomes" id="UP000321764">
    <property type="component" value="Unassembled WGS sequence"/>
</dbReference>
<evidence type="ECO:0000256" key="2">
    <source>
        <dbReference type="ARBA" id="ARBA00022692"/>
    </source>
</evidence>
<proteinExistence type="inferred from homology"/>
<protein>
    <recommendedName>
        <fullName evidence="5">Oxaloacetate decarboxylase gamma chain</fullName>
        <ecNumber evidence="5">7.2.4.2</ecNumber>
    </recommendedName>
</protein>
<dbReference type="AlphaFoldDB" id="A0A5C8Z8P1"/>
<dbReference type="GO" id="GO:0015451">
    <property type="term" value="F:decarboxylation-driven active transmembrane transporter activity"/>
    <property type="evidence" value="ECO:0007669"/>
    <property type="project" value="UniProtKB-EC"/>
</dbReference>
<comment type="similarity">
    <text evidence="5">Belongs to the OadG family.</text>
</comment>